<dbReference type="GO" id="GO:0016020">
    <property type="term" value="C:membrane"/>
    <property type="evidence" value="ECO:0007669"/>
    <property type="project" value="UniProtKB-SubCell"/>
</dbReference>
<feature type="domain" description="Wall-associated receptor kinase galacturonan-binding" evidence="4">
    <location>
        <begin position="37"/>
        <end position="77"/>
    </location>
</feature>
<evidence type="ECO:0000313" key="6">
    <source>
        <dbReference type="Proteomes" id="UP001054889"/>
    </source>
</evidence>
<reference evidence="5" key="1">
    <citation type="journal article" date="2018" name="DNA Res.">
        <title>Multiple hybrid de novo genome assembly of finger millet, an orphan allotetraploid crop.</title>
        <authorList>
            <person name="Hatakeyama M."/>
            <person name="Aluri S."/>
            <person name="Balachadran M.T."/>
            <person name="Sivarajan S.R."/>
            <person name="Patrignani A."/>
            <person name="Gruter S."/>
            <person name="Poveda L."/>
            <person name="Shimizu-Inatsugi R."/>
            <person name="Baeten J."/>
            <person name="Francoijs K.J."/>
            <person name="Nataraja K.N."/>
            <person name="Reddy Y.A.N."/>
            <person name="Phadnis S."/>
            <person name="Ravikumar R.L."/>
            <person name="Schlapbach R."/>
            <person name="Sreeman S.M."/>
            <person name="Shimizu K.K."/>
        </authorList>
    </citation>
    <scope>NUCLEOTIDE SEQUENCE</scope>
</reference>
<feature type="chain" id="PRO_5043618751" description="Wall-associated receptor kinase galacturonan-binding domain-containing protein" evidence="3">
    <location>
        <begin position="18"/>
        <end position="202"/>
    </location>
</feature>
<dbReference type="PANTHER" id="PTHR33491">
    <property type="entry name" value="OSJNBA0016N04.9 PROTEIN"/>
    <property type="match status" value="1"/>
</dbReference>
<evidence type="ECO:0000313" key="5">
    <source>
        <dbReference type="EMBL" id="GJN10502.1"/>
    </source>
</evidence>
<sequence>MWLLALLIITVLHLAAAAVTASGSGIIVPSSASLVHCQKKCGNQNFNYPFGIGDGCFMDPDFELICNHNKQPPRLFLRDGDTQNLSNYFIMEMKSRPIQDVVASTVRAEAAEEEISSVASLAVMCLKLKAKERPTMKQIEMALHTLRAKRSKSCTVSPENDQEMRLLLHSRANNDAGCNLDLPSQECYILEQEFLASAEFAR</sequence>
<keyword evidence="2 3" id="KW-0732">Signal</keyword>
<accession>A0AAV5DJ09</accession>
<dbReference type="GO" id="GO:0030247">
    <property type="term" value="F:polysaccharide binding"/>
    <property type="evidence" value="ECO:0007669"/>
    <property type="project" value="InterPro"/>
</dbReference>
<dbReference type="EMBL" id="BQKI01000017">
    <property type="protein sequence ID" value="GJN10502.1"/>
    <property type="molecule type" value="Genomic_DNA"/>
</dbReference>
<dbReference type="Pfam" id="PF13947">
    <property type="entry name" value="GUB_WAK_bind"/>
    <property type="match status" value="1"/>
</dbReference>
<comment type="caution">
    <text evidence="5">The sequence shown here is derived from an EMBL/GenBank/DDBJ whole genome shotgun (WGS) entry which is preliminary data.</text>
</comment>
<dbReference type="InterPro" id="IPR025287">
    <property type="entry name" value="WAK_GUB"/>
</dbReference>
<dbReference type="AlphaFoldDB" id="A0AAV5DJ09"/>
<comment type="subcellular location">
    <subcellularLocation>
        <location evidence="1">Membrane</location>
        <topology evidence="1">Single-pass membrane protein</topology>
    </subcellularLocation>
</comment>
<gene>
    <name evidence="5" type="primary">ga28600</name>
    <name evidence="5" type="ORF">PR202_ga28600</name>
</gene>
<evidence type="ECO:0000259" key="4">
    <source>
        <dbReference type="Pfam" id="PF13947"/>
    </source>
</evidence>
<dbReference type="Proteomes" id="UP001054889">
    <property type="component" value="Unassembled WGS sequence"/>
</dbReference>
<reference evidence="5" key="2">
    <citation type="submission" date="2021-12" db="EMBL/GenBank/DDBJ databases">
        <title>Resequencing data analysis of finger millet.</title>
        <authorList>
            <person name="Hatakeyama M."/>
            <person name="Aluri S."/>
            <person name="Balachadran M.T."/>
            <person name="Sivarajan S.R."/>
            <person name="Poveda L."/>
            <person name="Shimizu-Inatsugi R."/>
            <person name="Schlapbach R."/>
            <person name="Sreeman S.M."/>
            <person name="Shimizu K.K."/>
        </authorList>
    </citation>
    <scope>NUCLEOTIDE SEQUENCE</scope>
</reference>
<name>A0AAV5DJ09_ELECO</name>
<keyword evidence="6" id="KW-1185">Reference proteome</keyword>
<evidence type="ECO:0000256" key="3">
    <source>
        <dbReference type="SAM" id="SignalP"/>
    </source>
</evidence>
<dbReference type="Gene3D" id="1.10.510.10">
    <property type="entry name" value="Transferase(Phosphotransferase) domain 1"/>
    <property type="match status" value="1"/>
</dbReference>
<evidence type="ECO:0000256" key="1">
    <source>
        <dbReference type="ARBA" id="ARBA00004167"/>
    </source>
</evidence>
<protein>
    <recommendedName>
        <fullName evidence="4">Wall-associated receptor kinase galacturonan-binding domain-containing protein</fullName>
    </recommendedName>
</protein>
<proteinExistence type="predicted"/>
<evidence type="ECO:0000256" key="2">
    <source>
        <dbReference type="ARBA" id="ARBA00022729"/>
    </source>
</evidence>
<feature type="signal peptide" evidence="3">
    <location>
        <begin position="1"/>
        <end position="17"/>
    </location>
</feature>
<organism evidence="5 6">
    <name type="scientific">Eleusine coracana subsp. coracana</name>
    <dbReference type="NCBI Taxonomy" id="191504"/>
    <lineage>
        <taxon>Eukaryota</taxon>
        <taxon>Viridiplantae</taxon>
        <taxon>Streptophyta</taxon>
        <taxon>Embryophyta</taxon>
        <taxon>Tracheophyta</taxon>
        <taxon>Spermatophyta</taxon>
        <taxon>Magnoliopsida</taxon>
        <taxon>Liliopsida</taxon>
        <taxon>Poales</taxon>
        <taxon>Poaceae</taxon>
        <taxon>PACMAD clade</taxon>
        <taxon>Chloridoideae</taxon>
        <taxon>Cynodonteae</taxon>
        <taxon>Eleusininae</taxon>
        <taxon>Eleusine</taxon>
    </lineage>
</organism>